<dbReference type="EMBL" id="JARRAG010000001">
    <property type="protein sequence ID" value="MDG3002855.1"/>
    <property type="molecule type" value="Genomic_DNA"/>
</dbReference>
<proteinExistence type="predicted"/>
<name>A0ABT6F5J9_9BACT</name>
<accession>A0ABT6F5J9</accession>
<sequence>MLRDKADDLARWISEDAIAREVTHRTRARLRNAIFDACRDNPARDRAFDTGPRFLDLEASIMGIKQVLNLAFRLEPVLPRKDR</sequence>
<evidence type="ECO:0000313" key="1">
    <source>
        <dbReference type="EMBL" id="MDG3002855.1"/>
    </source>
</evidence>
<evidence type="ECO:0000313" key="2">
    <source>
        <dbReference type="Proteomes" id="UP001216907"/>
    </source>
</evidence>
<dbReference type="Proteomes" id="UP001216907">
    <property type="component" value="Unassembled WGS sequence"/>
</dbReference>
<gene>
    <name evidence="1" type="ORF">PZE19_03665</name>
</gene>
<reference evidence="1 2" key="1">
    <citation type="submission" date="2023-03" db="EMBL/GenBank/DDBJ databases">
        <title>Paludisphaera mucosa sp. nov. a novel planctomycete from northern fen.</title>
        <authorList>
            <person name="Ivanova A."/>
        </authorList>
    </citation>
    <scope>NUCLEOTIDE SEQUENCE [LARGE SCALE GENOMIC DNA]</scope>
    <source>
        <strain evidence="1 2">Pla2</strain>
    </source>
</reference>
<organism evidence="1 2">
    <name type="scientific">Paludisphaera mucosa</name>
    <dbReference type="NCBI Taxonomy" id="3030827"/>
    <lineage>
        <taxon>Bacteria</taxon>
        <taxon>Pseudomonadati</taxon>
        <taxon>Planctomycetota</taxon>
        <taxon>Planctomycetia</taxon>
        <taxon>Isosphaerales</taxon>
        <taxon>Isosphaeraceae</taxon>
        <taxon>Paludisphaera</taxon>
    </lineage>
</organism>
<comment type="caution">
    <text evidence="1">The sequence shown here is derived from an EMBL/GenBank/DDBJ whole genome shotgun (WGS) entry which is preliminary data.</text>
</comment>
<dbReference type="RefSeq" id="WP_277859217.1">
    <property type="nucleotide sequence ID" value="NZ_JARRAG010000001.1"/>
</dbReference>
<keyword evidence="2" id="KW-1185">Reference proteome</keyword>
<protein>
    <submittedName>
        <fullName evidence="1">Uncharacterized protein</fullName>
    </submittedName>
</protein>